<dbReference type="InterPro" id="IPR027469">
    <property type="entry name" value="Cation_efflux_TMD_sf"/>
</dbReference>
<dbReference type="OrthoDB" id="29444at2759"/>
<dbReference type="Proteomes" id="UP000186922">
    <property type="component" value="Unassembled WGS sequence"/>
</dbReference>
<feature type="transmembrane region" description="Helical" evidence="7">
    <location>
        <begin position="7"/>
        <end position="29"/>
    </location>
</feature>
<evidence type="ECO:0000256" key="6">
    <source>
        <dbReference type="ARBA" id="ARBA00023136"/>
    </source>
</evidence>
<name>A0A1D1V441_RAMVA</name>
<organism evidence="9 10">
    <name type="scientific">Ramazzottius varieornatus</name>
    <name type="common">Water bear</name>
    <name type="synonym">Tardigrade</name>
    <dbReference type="NCBI Taxonomy" id="947166"/>
    <lineage>
        <taxon>Eukaryota</taxon>
        <taxon>Metazoa</taxon>
        <taxon>Ecdysozoa</taxon>
        <taxon>Tardigrada</taxon>
        <taxon>Eutardigrada</taxon>
        <taxon>Parachela</taxon>
        <taxon>Hypsibioidea</taxon>
        <taxon>Ramazzottiidae</taxon>
        <taxon>Ramazzottius</taxon>
    </lineage>
</organism>
<evidence type="ECO:0000259" key="8">
    <source>
        <dbReference type="Pfam" id="PF01545"/>
    </source>
</evidence>
<comment type="caution">
    <text evidence="9">The sequence shown here is derived from an EMBL/GenBank/DDBJ whole genome shotgun (WGS) entry which is preliminary data.</text>
</comment>
<gene>
    <name evidence="9" type="primary">RvY_07957-1</name>
    <name evidence="9" type="synonym">RvY_07957.1</name>
    <name evidence="9" type="ORF">RvY_07957</name>
</gene>
<evidence type="ECO:0000256" key="7">
    <source>
        <dbReference type="SAM" id="Phobius"/>
    </source>
</evidence>
<evidence type="ECO:0000256" key="5">
    <source>
        <dbReference type="ARBA" id="ARBA00022989"/>
    </source>
</evidence>
<dbReference type="AlphaFoldDB" id="A0A1D1V441"/>
<evidence type="ECO:0000256" key="4">
    <source>
        <dbReference type="ARBA" id="ARBA00022833"/>
    </source>
</evidence>
<proteinExistence type="inferred from homology"/>
<dbReference type="GO" id="GO:0016020">
    <property type="term" value="C:membrane"/>
    <property type="evidence" value="ECO:0007669"/>
    <property type="project" value="UniProtKB-SubCell"/>
</dbReference>
<keyword evidence="3 7" id="KW-0812">Transmembrane</keyword>
<keyword evidence="4" id="KW-0862">Zinc</keyword>
<keyword evidence="10" id="KW-1185">Reference proteome</keyword>
<evidence type="ECO:0000256" key="1">
    <source>
        <dbReference type="ARBA" id="ARBA00004141"/>
    </source>
</evidence>
<dbReference type="InterPro" id="IPR058533">
    <property type="entry name" value="Cation_efflux_TM"/>
</dbReference>
<comment type="similarity">
    <text evidence="2">Belongs to the cation diffusion facilitator (CDF) transporter (TC 2.A.4) family. SLC30A subfamily.</text>
</comment>
<reference evidence="9 10" key="1">
    <citation type="journal article" date="2016" name="Nat. Commun.">
        <title>Extremotolerant tardigrade genome and improved radiotolerance of human cultured cells by tardigrade-unique protein.</title>
        <authorList>
            <person name="Hashimoto T."/>
            <person name="Horikawa D.D."/>
            <person name="Saito Y."/>
            <person name="Kuwahara H."/>
            <person name="Kozuka-Hata H."/>
            <person name="Shin-I T."/>
            <person name="Minakuchi Y."/>
            <person name="Ohishi K."/>
            <person name="Motoyama A."/>
            <person name="Aizu T."/>
            <person name="Enomoto A."/>
            <person name="Kondo K."/>
            <person name="Tanaka S."/>
            <person name="Hara Y."/>
            <person name="Koshikawa S."/>
            <person name="Sagara H."/>
            <person name="Miura T."/>
            <person name="Yokobori S."/>
            <person name="Miyagawa K."/>
            <person name="Suzuki Y."/>
            <person name="Kubo T."/>
            <person name="Oyama M."/>
            <person name="Kohara Y."/>
            <person name="Fujiyama A."/>
            <person name="Arakawa K."/>
            <person name="Katayama T."/>
            <person name="Toyoda A."/>
            <person name="Kunieda T."/>
        </authorList>
    </citation>
    <scope>NUCLEOTIDE SEQUENCE [LARGE SCALE GENOMIC DNA]</scope>
    <source>
        <strain evidence="9 10">YOKOZUNA-1</strain>
    </source>
</reference>
<evidence type="ECO:0000256" key="3">
    <source>
        <dbReference type="ARBA" id="ARBA00022692"/>
    </source>
</evidence>
<sequence>MGKFGKTARLVSMLGLTGGFFLVEISVGYVTNSMALVADSFHMLSDLIALIIGLLSVRIAKKQTERNTFGWVRAEGR</sequence>
<dbReference type="PANTHER" id="PTHR45820">
    <property type="entry name" value="FI23527P1"/>
    <property type="match status" value="1"/>
</dbReference>
<dbReference type="GO" id="GO:0010312">
    <property type="term" value="P:detoxification of zinc ion"/>
    <property type="evidence" value="ECO:0007669"/>
    <property type="project" value="TreeGrafter"/>
</dbReference>
<dbReference type="Gene3D" id="1.20.1510.10">
    <property type="entry name" value="Cation efflux protein transmembrane domain"/>
    <property type="match status" value="1"/>
</dbReference>
<dbReference type="STRING" id="947166.A0A1D1V441"/>
<comment type="subcellular location">
    <subcellularLocation>
        <location evidence="1">Membrane</location>
        <topology evidence="1">Multi-pass membrane protein</topology>
    </subcellularLocation>
</comment>
<evidence type="ECO:0000256" key="2">
    <source>
        <dbReference type="ARBA" id="ARBA00008873"/>
    </source>
</evidence>
<dbReference type="GO" id="GO:0005385">
    <property type="term" value="F:zinc ion transmembrane transporter activity"/>
    <property type="evidence" value="ECO:0007669"/>
    <property type="project" value="TreeGrafter"/>
</dbReference>
<dbReference type="PANTHER" id="PTHR45820:SF4">
    <property type="entry name" value="ZINC TRANSPORTER 63C, ISOFORM F"/>
    <property type="match status" value="1"/>
</dbReference>
<accession>A0A1D1V441</accession>
<feature type="transmembrane region" description="Helical" evidence="7">
    <location>
        <begin position="41"/>
        <end position="60"/>
    </location>
</feature>
<evidence type="ECO:0000313" key="10">
    <source>
        <dbReference type="Proteomes" id="UP000186922"/>
    </source>
</evidence>
<keyword evidence="5 7" id="KW-1133">Transmembrane helix</keyword>
<keyword evidence="6 7" id="KW-0472">Membrane</keyword>
<feature type="domain" description="Cation efflux protein transmembrane" evidence="8">
    <location>
        <begin position="13"/>
        <end position="75"/>
    </location>
</feature>
<dbReference type="GO" id="GO:0006882">
    <property type="term" value="P:intracellular zinc ion homeostasis"/>
    <property type="evidence" value="ECO:0007669"/>
    <property type="project" value="TreeGrafter"/>
</dbReference>
<dbReference type="Pfam" id="PF01545">
    <property type="entry name" value="Cation_efflux"/>
    <property type="match status" value="1"/>
</dbReference>
<dbReference type="SUPFAM" id="SSF161111">
    <property type="entry name" value="Cation efflux protein transmembrane domain-like"/>
    <property type="match status" value="1"/>
</dbReference>
<dbReference type="EMBL" id="BDGG01000003">
    <property type="protein sequence ID" value="GAU96526.1"/>
    <property type="molecule type" value="Genomic_DNA"/>
</dbReference>
<protein>
    <recommendedName>
        <fullName evidence="8">Cation efflux protein transmembrane domain-containing protein</fullName>
    </recommendedName>
</protein>
<evidence type="ECO:0000313" key="9">
    <source>
        <dbReference type="EMBL" id="GAU96526.1"/>
    </source>
</evidence>